<organism evidence="2 3">
    <name type="scientific">Agromyces bauzanensis</name>
    <dbReference type="NCBI Taxonomy" id="1308924"/>
    <lineage>
        <taxon>Bacteria</taxon>
        <taxon>Bacillati</taxon>
        <taxon>Actinomycetota</taxon>
        <taxon>Actinomycetes</taxon>
        <taxon>Micrococcales</taxon>
        <taxon>Microbacteriaceae</taxon>
        <taxon>Agromyces</taxon>
    </lineage>
</organism>
<reference evidence="2" key="1">
    <citation type="journal article" date="2014" name="Int. J. Syst. Evol. Microbiol.">
        <title>Complete genome sequence of Corynebacterium casei LMG S-19264T (=DSM 44701T), isolated from a smear-ripened cheese.</title>
        <authorList>
            <consortium name="US DOE Joint Genome Institute (JGI-PGF)"/>
            <person name="Walter F."/>
            <person name="Albersmeier A."/>
            <person name="Kalinowski J."/>
            <person name="Ruckert C."/>
        </authorList>
    </citation>
    <scope>NUCLEOTIDE SEQUENCE</scope>
    <source>
        <strain evidence="2">CGMCC 1.8984</strain>
    </source>
</reference>
<dbReference type="InterPro" id="IPR010093">
    <property type="entry name" value="SinI_DNA-bd"/>
</dbReference>
<dbReference type="Pfam" id="PF12728">
    <property type="entry name" value="HTH_17"/>
    <property type="match status" value="1"/>
</dbReference>
<dbReference type="InterPro" id="IPR009061">
    <property type="entry name" value="DNA-bd_dom_put_sf"/>
</dbReference>
<dbReference type="GO" id="GO:0003677">
    <property type="term" value="F:DNA binding"/>
    <property type="evidence" value="ECO:0007669"/>
    <property type="project" value="InterPro"/>
</dbReference>
<dbReference type="SUPFAM" id="SSF46955">
    <property type="entry name" value="Putative DNA-binding domain"/>
    <property type="match status" value="1"/>
</dbReference>
<keyword evidence="3" id="KW-1185">Reference proteome</keyword>
<protein>
    <recommendedName>
        <fullName evidence="1">Helix-turn-helix domain-containing protein</fullName>
    </recommendedName>
</protein>
<dbReference type="AlphaFoldDB" id="A0A917PW05"/>
<proteinExistence type="predicted"/>
<gene>
    <name evidence="2" type="ORF">GCM10011372_35770</name>
</gene>
<sequence>MSLLIPLGIDPVADRDETQLNAAADAIEASDTAVAGPLLTGLPEQVREAIADVLHRFARGEGVVVGSLETMLTTSQAAQLLGVSRTYLVQLLEAGELPCEFRGTHRRIRLGELVKFAEAFRHRRRAALDEVARVSREAGLYDGDDF</sequence>
<evidence type="ECO:0000313" key="3">
    <source>
        <dbReference type="Proteomes" id="UP000636956"/>
    </source>
</evidence>
<feature type="domain" description="Helix-turn-helix" evidence="1">
    <location>
        <begin position="71"/>
        <end position="119"/>
    </location>
</feature>
<reference evidence="2" key="2">
    <citation type="submission" date="2020-09" db="EMBL/GenBank/DDBJ databases">
        <authorList>
            <person name="Sun Q."/>
            <person name="Zhou Y."/>
        </authorList>
    </citation>
    <scope>NUCLEOTIDE SEQUENCE</scope>
    <source>
        <strain evidence="2">CGMCC 1.8984</strain>
    </source>
</reference>
<dbReference type="EMBL" id="BMMD01000041">
    <property type="protein sequence ID" value="GGJ94321.1"/>
    <property type="molecule type" value="Genomic_DNA"/>
</dbReference>
<dbReference type="InterPro" id="IPR041657">
    <property type="entry name" value="HTH_17"/>
</dbReference>
<dbReference type="NCBIfam" id="TIGR01764">
    <property type="entry name" value="excise"/>
    <property type="match status" value="1"/>
</dbReference>
<dbReference type="Proteomes" id="UP000636956">
    <property type="component" value="Unassembled WGS sequence"/>
</dbReference>
<comment type="caution">
    <text evidence="2">The sequence shown here is derived from an EMBL/GenBank/DDBJ whole genome shotgun (WGS) entry which is preliminary data.</text>
</comment>
<accession>A0A917PW05</accession>
<name>A0A917PW05_9MICO</name>
<evidence type="ECO:0000313" key="2">
    <source>
        <dbReference type="EMBL" id="GGJ94321.1"/>
    </source>
</evidence>
<evidence type="ECO:0000259" key="1">
    <source>
        <dbReference type="Pfam" id="PF12728"/>
    </source>
</evidence>